<dbReference type="EMBL" id="BLAP01000026">
    <property type="protein sequence ID" value="GET11998.1"/>
    <property type="molecule type" value="Genomic_DNA"/>
</dbReference>
<gene>
    <name evidence="1" type="ORF">SN811_04980</name>
</gene>
<dbReference type="NCBIfam" id="NF041498">
    <property type="entry name" value="MobP2"/>
    <property type="match status" value="1"/>
</dbReference>
<comment type="caution">
    <text evidence="1">The sequence shown here is derived from an EMBL/GenBank/DDBJ whole genome shotgun (WGS) entry which is preliminary data.</text>
</comment>
<dbReference type="AlphaFoldDB" id="A0A6F9Y3I4"/>
<dbReference type="Proteomes" id="UP000494160">
    <property type="component" value="Unassembled WGS sequence"/>
</dbReference>
<dbReference type="RefSeq" id="WP_172576963.1">
    <property type="nucleotide sequence ID" value="NZ_BLAP01000026.1"/>
</dbReference>
<accession>A0A6F9Y3I4</accession>
<dbReference type="InterPro" id="IPR048101">
    <property type="entry name" value="MobP2"/>
</dbReference>
<dbReference type="InterPro" id="IPR041073">
    <property type="entry name" value="MobL"/>
</dbReference>
<reference evidence="1" key="1">
    <citation type="submission" date="2019-10" db="EMBL/GenBank/DDBJ databases">
        <title>Lactobacillus agilis SN811 Whole Genome Sequencing Project.</title>
        <authorList>
            <person name="Suzuki S."/>
            <person name="Endo A."/>
            <person name="Maeno S."/>
            <person name="Shiwa Y."/>
            <person name="Matsutani M."/>
            <person name="Kajikawa A."/>
        </authorList>
    </citation>
    <scope>NUCLEOTIDE SEQUENCE</scope>
    <source>
        <strain evidence="1">SN811</strain>
    </source>
</reference>
<evidence type="ECO:0008006" key="2">
    <source>
        <dbReference type="Google" id="ProtNLM"/>
    </source>
</evidence>
<dbReference type="Pfam" id="PF18555">
    <property type="entry name" value="MobL"/>
    <property type="match status" value="1"/>
</dbReference>
<sequence length="685" mass="79685">MAELSPAVTVMIQFSVPNPQHVAYTNRKEAVRNDLDQIQGDIDQASLAQIQAEVPELAKGFSRYVNYTNRVIATQNDSQNLTAMFTAEENNAPQEKLIEVKEKLKVAQENHSLMWQCVTSFDTNFLKEQGLIDPVTQKVNQVAIKEVIREAIPELLEREGLSPDRFWWGNVHLNTKHVHVHVGISELNSQRAVYSKDSNGQIEFKGKFKQKSIKAYKSKVYHSLLRQRDRRLLINQTAYIDFLKKEVVKKISSPVNKVQDQQVFLLGQVYRNLPTNKRLWRYKSNAQDFQVSKFFLDKYLDNYLAASQDYQLFVEESKDYLANYQQVYTKSATPLAEAFDKRRLELRSRLGNKLLKELKAYDKQQASKGQKQRLRLPNVNDLVQLDSKDLGQVIDLLKQRGNVNNQLLGRYRYALRQRNLLDKQTSLEAQNLRLTQIKALATDKPFVSLKQAENRKLRALVAYQLKPTYQLSEAEKRAKKNLLKKYADPSKVSLKTVNQSFFDAQARRITEEFKVAQAVQDESIFTIFGVPNKETYLLKLKQQLAILNIKRQVNQNNKALISTTSEVEKSKLKRDNAKMLRDLQERLQVYRATDLKSAQQVNKLKLENEQKKATTREEFKPIQVANPPRANYTPVRPHLGLRFTQGLNKIIKRAEQEELHALRMKLQDDAQIEYEEQQERWRYSR</sequence>
<organism evidence="1">
    <name type="scientific">Ligilactobacillus agilis</name>
    <dbReference type="NCBI Taxonomy" id="1601"/>
    <lineage>
        <taxon>Bacteria</taxon>
        <taxon>Bacillati</taxon>
        <taxon>Bacillota</taxon>
        <taxon>Bacilli</taxon>
        <taxon>Lactobacillales</taxon>
        <taxon>Lactobacillaceae</taxon>
        <taxon>Ligilactobacillus</taxon>
    </lineage>
</organism>
<evidence type="ECO:0000313" key="1">
    <source>
        <dbReference type="EMBL" id="GET11998.1"/>
    </source>
</evidence>
<protein>
    <recommendedName>
        <fullName evidence="2">Relaxase</fullName>
    </recommendedName>
</protein>
<name>A0A6F9Y3I4_9LACO</name>
<proteinExistence type="predicted"/>